<reference evidence="2 3" key="1">
    <citation type="submission" date="2017-06" db="EMBL/GenBank/DDBJ databases">
        <title>Genome Sequencing of the methanotroph Methylovulum psychrotolerants str. HV10-M2 isolated from a high-altitude environment.</title>
        <authorList>
            <person name="Mateos-Rivera A."/>
        </authorList>
    </citation>
    <scope>NUCLEOTIDE SEQUENCE [LARGE SCALE GENOMIC DNA]</scope>
    <source>
        <strain evidence="2 3">HV10_M2</strain>
    </source>
</reference>
<dbReference type="OrthoDB" id="9799703at2"/>
<dbReference type="RefSeq" id="WP_088619109.1">
    <property type="nucleotide sequence ID" value="NZ_CP022129.1"/>
</dbReference>
<dbReference type="Pfam" id="PF05685">
    <property type="entry name" value="Uma2"/>
    <property type="match status" value="1"/>
</dbReference>
<dbReference type="PANTHER" id="PTHR36558">
    <property type="entry name" value="GLR1098 PROTEIN"/>
    <property type="match status" value="1"/>
</dbReference>
<dbReference type="AlphaFoldDB" id="A0A1Z4BY77"/>
<evidence type="ECO:0000313" key="3">
    <source>
        <dbReference type="Proteomes" id="UP000197019"/>
    </source>
</evidence>
<evidence type="ECO:0000313" key="2">
    <source>
        <dbReference type="EMBL" id="ASF46235.1"/>
    </source>
</evidence>
<dbReference type="Gene3D" id="3.90.1570.10">
    <property type="entry name" value="tt1808, chain A"/>
    <property type="match status" value="1"/>
</dbReference>
<gene>
    <name evidence="2" type="ORF">CEK71_09160</name>
</gene>
<evidence type="ECO:0000259" key="1">
    <source>
        <dbReference type="Pfam" id="PF05685"/>
    </source>
</evidence>
<dbReference type="PANTHER" id="PTHR36558:SF1">
    <property type="entry name" value="RESTRICTION ENDONUCLEASE DOMAIN-CONTAINING PROTEIN-RELATED"/>
    <property type="match status" value="1"/>
</dbReference>
<dbReference type="SUPFAM" id="SSF52980">
    <property type="entry name" value="Restriction endonuclease-like"/>
    <property type="match status" value="1"/>
</dbReference>
<protein>
    <recommendedName>
        <fullName evidence="1">Putative restriction endonuclease domain-containing protein</fullName>
    </recommendedName>
</protein>
<sequence>MGQALKNTQYYCYGDYLTWPDDSRYELIDGQAYAMSPAPDLAHQDIAGEIYLQARLALKNKPCRAFIAPVDVRLPKHNEADQQIDTVVQPDVLVVCDSSKLDRRGVRGAPDWIVEVLSPGTASHDQIRKRLLYERSGVKEYWLVHPTDRLLTVYRLNGAEYGKPELSELTGASQVGVLPDIIIHWDELSSRLPDPDAY</sequence>
<proteinExistence type="predicted"/>
<organism evidence="2 3">
    <name type="scientific">Methylovulum psychrotolerans</name>
    <dbReference type="NCBI Taxonomy" id="1704499"/>
    <lineage>
        <taxon>Bacteria</taxon>
        <taxon>Pseudomonadati</taxon>
        <taxon>Pseudomonadota</taxon>
        <taxon>Gammaproteobacteria</taxon>
        <taxon>Methylococcales</taxon>
        <taxon>Methylococcaceae</taxon>
        <taxon>Methylovulum</taxon>
    </lineage>
</organism>
<keyword evidence="3" id="KW-1185">Reference proteome</keyword>
<dbReference type="InterPro" id="IPR011335">
    <property type="entry name" value="Restrct_endonuc-II-like"/>
</dbReference>
<name>A0A1Z4BY77_9GAMM</name>
<feature type="domain" description="Putative restriction endonuclease" evidence="1">
    <location>
        <begin position="15"/>
        <end position="171"/>
    </location>
</feature>
<dbReference type="InterPro" id="IPR012296">
    <property type="entry name" value="Nuclease_put_TT1808"/>
</dbReference>
<dbReference type="Proteomes" id="UP000197019">
    <property type="component" value="Chromosome"/>
</dbReference>
<dbReference type="CDD" id="cd06260">
    <property type="entry name" value="DUF820-like"/>
    <property type="match status" value="1"/>
</dbReference>
<dbReference type="InterPro" id="IPR008538">
    <property type="entry name" value="Uma2"/>
</dbReference>
<accession>A0A1Z4BY77</accession>
<dbReference type="KEGG" id="mpsy:CEK71_09160"/>
<dbReference type="EMBL" id="CP022129">
    <property type="protein sequence ID" value="ASF46235.1"/>
    <property type="molecule type" value="Genomic_DNA"/>
</dbReference>